<evidence type="ECO:0000313" key="4">
    <source>
        <dbReference type="Proteomes" id="UP001189429"/>
    </source>
</evidence>
<feature type="region of interest" description="Disordered" evidence="1">
    <location>
        <begin position="73"/>
        <end position="161"/>
    </location>
</feature>
<feature type="region of interest" description="Disordered" evidence="1">
    <location>
        <begin position="217"/>
        <end position="236"/>
    </location>
</feature>
<dbReference type="EMBL" id="CAUYUJ010016015">
    <property type="protein sequence ID" value="CAK0860813.1"/>
    <property type="molecule type" value="Genomic_DNA"/>
</dbReference>
<proteinExistence type="predicted"/>
<organism evidence="3 4">
    <name type="scientific">Prorocentrum cordatum</name>
    <dbReference type="NCBI Taxonomy" id="2364126"/>
    <lineage>
        <taxon>Eukaryota</taxon>
        <taxon>Sar</taxon>
        <taxon>Alveolata</taxon>
        <taxon>Dinophyceae</taxon>
        <taxon>Prorocentrales</taxon>
        <taxon>Prorocentraceae</taxon>
        <taxon>Prorocentrum</taxon>
    </lineage>
</organism>
<accession>A0ABN9ULQ1</accession>
<evidence type="ECO:0000256" key="2">
    <source>
        <dbReference type="SAM" id="SignalP"/>
    </source>
</evidence>
<evidence type="ECO:0000313" key="3">
    <source>
        <dbReference type="EMBL" id="CAK0860813.1"/>
    </source>
</evidence>
<reference evidence="3" key="1">
    <citation type="submission" date="2023-10" db="EMBL/GenBank/DDBJ databases">
        <authorList>
            <person name="Chen Y."/>
            <person name="Shah S."/>
            <person name="Dougan E. K."/>
            <person name="Thang M."/>
            <person name="Chan C."/>
        </authorList>
    </citation>
    <scope>NUCLEOTIDE SEQUENCE [LARGE SCALE GENOMIC DNA]</scope>
</reference>
<comment type="caution">
    <text evidence="3">The sequence shown here is derived from an EMBL/GenBank/DDBJ whole genome shotgun (WGS) entry which is preliminary data.</text>
</comment>
<protein>
    <submittedName>
        <fullName evidence="3">Uncharacterized protein</fullName>
    </submittedName>
</protein>
<feature type="compositionally biased region" description="Polar residues" evidence="1">
    <location>
        <begin position="221"/>
        <end position="236"/>
    </location>
</feature>
<sequence length="414" mass="45094">MSWQRPQPLFWRLILSCEAADTATLDTSDSDIKAEVDARFDMARPALEGFVRAGRQGVRANLDGSTKAFRNCASHNSLGAGEGALPKSGREAKQKQKRRGRAAPDGSQPASTPVSAPSITSASTSSPENDPSASDLGCPAEERDEQEEQREAVPPNPNRSATQTDALCYECALTSPLGQWAYAAVLADELAHSAGIVSRTTAPAETSHTEFFDLAADDKSGQSADEAQNDSFSSMEETAADTALWAKEYTDRLGETGFLAEQVASLQHLDASSPEAEKAVHDLVAKLAIANGHAIDWEKFRENYPARSLQQSRVSRDYKAFFDSGYREYSHKTDAGTGCTFWNGRNDAKLCQERMAKVMRLFREKYPGLPACEELPPPPCDFDGWYTDSTGVKEFDWEPIHNPVNPTGLTKAAT</sequence>
<name>A0ABN9ULQ1_9DINO</name>
<feature type="signal peptide" evidence="2">
    <location>
        <begin position="1"/>
        <end position="19"/>
    </location>
</feature>
<dbReference type="Proteomes" id="UP001189429">
    <property type="component" value="Unassembled WGS sequence"/>
</dbReference>
<keyword evidence="4" id="KW-1185">Reference proteome</keyword>
<keyword evidence="2" id="KW-0732">Signal</keyword>
<feature type="compositionally biased region" description="Low complexity" evidence="1">
    <location>
        <begin position="109"/>
        <end position="127"/>
    </location>
</feature>
<gene>
    <name evidence="3" type="ORF">PCOR1329_LOCUS49675</name>
</gene>
<evidence type="ECO:0000256" key="1">
    <source>
        <dbReference type="SAM" id="MobiDB-lite"/>
    </source>
</evidence>
<feature type="chain" id="PRO_5047044306" evidence="2">
    <location>
        <begin position="20"/>
        <end position="414"/>
    </location>
</feature>